<dbReference type="GO" id="GO:0005886">
    <property type="term" value="C:plasma membrane"/>
    <property type="evidence" value="ECO:0007669"/>
    <property type="project" value="UniProtKB-SubCell"/>
</dbReference>
<sequence>MKTETFAPPSTVHGRRVLVLAFGATMSMVLGVSGIMPMVPALAKVFGISVAKASLVITVFTLPGVVFTLFAGLLADRFGRRAVLVPSLSLFCFAGAACAFAGSFEMLLFFRFVQGIGAAPLGVLNTTIIADTWSGRTMSTLIGYNVTILSVGTAIYPSLGGALAVFDWRYPFLLPLLALPVLYVALKTPLANPGSAGTCREYVAEISRIFHTRRIVGLLGITGLTFVLLYGPIITSFPVLADAYFHASPAAIGLVMAFSSVGAALTASQLGRLYGRFTPRGLLLFSQVLYVASLAAVINVPGLWWAILPILAYGMGQGLIIPNVQAQLLAAATPAQRASVMAANGMLLRIGQTLAPVTFGFIMVTRGIPWGFYLGMALSAGIVALTLAYVPKRG</sequence>
<dbReference type="InterPro" id="IPR001958">
    <property type="entry name" value="Tet-R_TetA/multi-R_MdtG-like"/>
</dbReference>
<name>A0A212KF19_9DELT</name>
<feature type="transmembrane region" description="Helical" evidence="7">
    <location>
        <begin position="168"/>
        <end position="186"/>
    </location>
</feature>
<protein>
    <submittedName>
        <fullName evidence="9">Major facilitator superfamily MFS_1</fullName>
    </submittedName>
</protein>
<dbReference type="PROSITE" id="PS00216">
    <property type="entry name" value="SUGAR_TRANSPORT_1"/>
    <property type="match status" value="1"/>
</dbReference>
<feature type="transmembrane region" description="Helical" evidence="7">
    <location>
        <begin position="370"/>
        <end position="390"/>
    </location>
</feature>
<organism evidence="9">
    <name type="scientific">uncultured delta proteobacterium</name>
    <dbReference type="NCBI Taxonomy" id="34034"/>
    <lineage>
        <taxon>Bacteria</taxon>
        <taxon>Deltaproteobacteria</taxon>
        <taxon>environmental samples</taxon>
    </lineage>
</organism>
<feature type="transmembrane region" description="Helical" evidence="7">
    <location>
        <begin position="142"/>
        <end position="162"/>
    </location>
</feature>
<feature type="transmembrane region" description="Helical" evidence="7">
    <location>
        <begin position="243"/>
        <end position="265"/>
    </location>
</feature>
<evidence type="ECO:0000256" key="3">
    <source>
        <dbReference type="ARBA" id="ARBA00022475"/>
    </source>
</evidence>
<dbReference type="InterPro" id="IPR011701">
    <property type="entry name" value="MFS"/>
</dbReference>
<dbReference type="InterPro" id="IPR036259">
    <property type="entry name" value="MFS_trans_sf"/>
</dbReference>
<gene>
    <name evidence="9" type="ORF">KL86DPRO_60112</name>
</gene>
<dbReference type="InterPro" id="IPR005829">
    <property type="entry name" value="Sugar_transporter_CS"/>
</dbReference>
<dbReference type="InterPro" id="IPR050189">
    <property type="entry name" value="MFS_Efflux_Transporters"/>
</dbReference>
<feature type="transmembrane region" description="Helical" evidence="7">
    <location>
        <begin position="215"/>
        <end position="237"/>
    </location>
</feature>
<dbReference type="PANTHER" id="PTHR43124">
    <property type="entry name" value="PURINE EFFLUX PUMP PBUE"/>
    <property type="match status" value="1"/>
</dbReference>
<dbReference type="InterPro" id="IPR020846">
    <property type="entry name" value="MFS_dom"/>
</dbReference>
<feature type="transmembrane region" description="Helical" evidence="7">
    <location>
        <begin position="53"/>
        <end position="75"/>
    </location>
</feature>
<keyword evidence="3" id="KW-1003">Cell membrane</keyword>
<keyword evidence="6 7" id="KW-0472">Membrane</keyword>
<dbReference type="AlphaFoldDB" id="A0A212KF19"/>
<proteinExistence type="inferred from homology"/>
<accession>A0A212KF19</accession>
<dbReference type="Gene3D" id="1.20.1250.20">
    <property type="entry name" value="MFS general substrate transporter like domains"/>
    <property type="match status" value="1"/>
</dbReference>
<dbReference type="Pfam" id="PF07690">
    <property type="entry name" value="MFS_1"/>
    <property type="match status" value="1"/>
</dbReference>
<dbReference type="PANTHER" id="PTHR43124:SF3">
    <property type="entry name" value="CHLORAMPHENICOL EFFLUX PUMP RV0191"/>
    <property type="match status" value="1"/>
</dbReference>
<evidence type="ECO:0000313" key="9">
    <source>
        <dbReference type="EMBL" id="SBW10303.1"/>
    </source>
</evidence>
<dbReference type="SUPFAM" id="SSF103473">
    <property type="entry name" value="MFS general substrate transporter"/>
    <property type="match status" value="1"/>
</dbReference>
<dbReference type="EMBL" id="FLUQ01000006">
    <property type="protein sequence ID" value="SBW10303.1"/>
    <property type="molecule type" value="Genomic_DNA"/>
</dbReference>
<evidence type="ECO:0000256" key="4">
    <source>
        <dbReference type="ARBA" id="ARBA00022692"/>
    </source>
</evidence>
<feature type="transmembrane region" description="Helical" evidence="7">
    <location>
        <begin position="346"/>
        <end position="364"/>
    </location>
</feature>
<dbReference type="CDD" id="cd17474">
    <property type="entry name" value="MFS_YfmO_like"/>
    <property type="match status" value="1"/>
</dbReference>
<evidence type="ECO:0000256" key="5">
    <source>
        <dbReference type="ARBA" id="ARBA00022989"/>
    </source>
</evidence>
<keyword evidence="4 7" id="KW-0812">Transmembrane</keyword>
<evidence type="ECO:0000256" key="2">
    <source>
        <dbReference type="ARBA" id="ARBA00007520"/>
    </source>
</evidence>
<feature type="transmembrane region" description="Helical" evidence="7">
    <location>
        <begin position="108"/>
        <end position="130"/>
    </location>
</feature>
<evidence type="ECO:0000256" key="7">
    <source>
        <dbReference type="SAM" id="Phobius"/>
    </source>
</evidence>
<dbReference type="GO" id="GO:0022857">
    <property type="term" value="F:transmembrane transporter activity"/>
    <property type="evidence" value="ECO:0007669"/>
    <property type="project" value="InterPro"/>
</dbReference>
<dbReference type="PROSITE" id="PS50850">
    <property type="entry name" value="MFS"/>
    <property type="match status" value="1"/>
</dbReference>
<feature type="transmembrane region" description="Helical" evidence="7">
    <location>
        <begin position="277"/>
        <end position="298"/>
    </location>
</feature>
<reference evidence="9" key="1">
    <citation type="submission" date="2016-04" db="EMBL/GenBank/DDBJ databases">
        <authorList>
            <person name="Evans L.H."/>
            <person name="Alamgir A."/>
            <person name="Owens N."/>
            <person name="Weber N.D."/>
            <person name="Virtaneva K."/>
            <person name="Barbian K."/>
            <person name="Babar A."/>
            <person name="Rosenke K."/>
        </authorList>
    </citation>
    <scope>NUCLEOTIDE SEQUENCE</scope>
    <source>
        <strain evidence="9">86</strain>
    </source>
</reference>
<evidence type="ECO:0000256" key="6">
    <source>
        <dbReference type="ARBA" id="ARBA00023136"/>
    </source>
</evidence>
<evidence type="ECO:0000259" key="8">
    <source>
        <dbReference type="PROSITE" id="PS50850"/>
    </source>
</evidence>
<feature type="transmembrane region" description="Helical" evidence="7">
    <location>
        <begin position="82"/>
        <end position="102"/>
    </location>
</feature>
<comment type="subcellular location">
    <subcellularLocation>
        <location evidence="1">Cell membrane</location>
        <topology evidence="1">Multi-pass membrane protein</topology>
    </subcellularLocation>
</comment>
<evidence type="ECO:0000256" key="1">
    <source>
        <dbReference type="ARBA" id="ARBA00004651"/>
    </source>
</evidence>
<feature type="transmembrane region" description="Helical" evidence="7">
    <location>
        <begin position="304"/>
        <end position="325"/>
    </location>
</feature>
<dbReference type="PRINTS" id="PR01035">
    <property type="entry name" value="TCRTETA"/>
</dbReference>
<feature type="domain" description="Major facilitator superfamily (MFS) profile" evidence="8">
    <location>
        <begin position="17"/>
        <end position="394"/>
    </location>
</feature>
<keyword evidence="5 7" id="KW-1133">Transmembrane helix</keyword>
<comment type="similarity">
    <text evidence="2">Belongs to the major facilitator superfamily. TCR/Tet family.</text>
</comment>